<dbReference type="InterPro" id="IPR057039">
    <property type="entry name" value="At5g52880_ARM"/>
</dbReference>
<dbReference type="SMART" id="SM00256">
    <property type="entry name" value="FBOX"/>
    <property type="match status" value="1"/>
</dbReference>
<comment type="caution">
    <text evidence="2">The sequence shown here is derived from an EMBL/GenBank/DDBJ whole genome shotgun (WGS) entry which is preliminary data.</text>
</comment>
<evidence type="ECO:0000259" key="1">
    <source>
        <dbReference type="PROSITE" id="PS50181"/>
    </source>
</evidence>
<protein>
    <recommendedName>
        <fullName evidence="1">F-box domain-containing protein</fullName>
    </recommendedName>
</protein>
<dbReference type="Gene3D" id="1.20.1280.50">
    <property type="match status" value="1"/>
</dbReference>
<name>A0AAW1KVM9_SAPOF</name>
<dbReference type="EMBL" id="JBDFQZ010000005">
    <property type="protein sequence ID" value="KAK9724703.1"/>
    <property type="molecule type" value="Genomic_DNA"/>
</dbReference>
<dbReference type="SUPFAM" id="SSF81383">
    <property type="entry name" value="F-box domain"/>
    <property type="match status" value="1"/>
</dbReference>
<dbReference type="PANTHER" id="PTHR47744:SF1">
    <property type="entry name" value="OS05G0526300 PROTEIN"/>
    <property type="match status" value="1"/>
</dbReference>
<dbReference type="AlphaFoldDB" id="A0AAW1KVM9"/>
<proteinExistence type="predicted"/>
<gene>
    <name evidence="2" type="ORF">RND81_05G093300</name>
</gene>
<keyword evidence="3" id="KW-1185">Reference proteome</keyword>
<evidence type="ECO:0000313" key="2">
    <source>
        <dbReference type="EMBL" id="KAK9724703.1"/>
    </source>
</evidence>
<dbReference type="Pfam" id="PF24104">
    <property type="entry name" value="At5g52880_ARM"/>
    <property type="match status" value="1"/>
</dbReference>
<accession>A0AAW1KVM9</accession>
<dbReference type="Pfam" id="PF12937">
    <property type="entry name" value="F-box-like"/>
    <property type="match status" value="1"/>
</dbReference>
<dbReference type="InterPro" id="IPR036047">
    <property type="entry name" value="F-box-like_dom_sf"/>
</dbReference>
<sequence>MANSLERYKNLGLKDSICVPYRYPMVCKELGVIIRLNFTKCHKTLQSLLVDHTLFAFRLLPQMQTQSAVSAANLLAQSAESAFPKQKRALAATEFKQAMIAYKRRAKIPQDDKDPVNLPQDVLVHLFCFLDVQSLLTAGLVCRSWNAAANDSYLWQFQYTNHFDGSESILKLTGSTDGDTDVDEKHELSNEVCTNVNQSWKENFRKVYIGRSYKFDRGYCVHCKAIVWLNNLKCPNQRLGQRAKEHQLEPLSSTQIGEYIIDELYIPLFMDSGSGSDDDREEDLEFVPRYGIWERC</sequence>
<dbReference type="Proteomes" id="UP001443914">
    <property type="component" value="Unassembled WGS sequence"/>
</dbReference>
<reference evidence="2" key="1">
    <citation type="submission" date="2024-03" db="EMBL/GenBank/DDBJ databases">
        <title>WGS assembly of Saponaria officinalis var. Norfolk2.</title>
        <authorList>
            <person name="Jenkins J."/>
            <person name="Shu S."/>
            <person name="Grimwood J."/>
            <person name="Barry K."/>
            <person name="Goodstein D."/>
            <person name="Schmutz J."/>
            <person name="Leebens-Mack J."/>
            <person name="Osbourn A."/>
        </authorList>
    </citation>
    <scope>NUCLEOTIDE SEQUENCE [LARGE SCALE GENOMIC DNA]</scope>
    <source>
        <strain evidence="2">JIC</strain>
    </source>
</reference>
<dbReference type="PANTHER" id="PTHR47744">
    <property type="entry name" value="OS05G0526300 PROTEIN"/>
    <property type="match status" value="1"/>
</dbReference>
<evidence type="ECO:0000313" key="3">
    <source>
        <dbReference type="Proteomes" id="UP001443914"/>
    </source>
</evidence>
<dbReference type="PROSITE" id="PS50181">
    <property type="entry name" value="FBOX"/>
    <property type="match status" value="1"/>
</dbReference>
<organism evidence="2 3">
    <name type="scientific">Saponaria officinalis</name>
    <name type="common">Common soapwort</name>
    <name type="synonym">Lychnis saponaria</name>
    <dbReference type="NCBI Taxonomy" id="3572"/>
    <lineage>
        <taxon>Eukaryota</taxon>
        <taxon>Viridiplantae</taxon>
        <taxon>Streptophyta</taxon>
        <taxon>Embryophyta</taxon>
        <taxon>Tracheophyta</taxon>
        <taxon>Spermatophyta</taxon>
        <taxon>Magnoliopsida</taxon>
        <taxon>eudicotyledons</taxon>
        <taxon>Gunneridae</taxon>
        <taxon>Pentapetalae</taxon>
        <taxon>Caryophyllales</taxon>
        <taxon>Caryophyllaceae</taxon>
        <taxon>Caryophylleae</taxon>
        <taxon>Saponaria</taxon>
    </lineage>
</organism>
<dbReference type="InterPro" id="IPR001810">
    <property type="entry name" value="F-box_dom"/>
</dbReference>
<feature type="domain" description="F-box" evidence="1">
    <location>
        <begin position="112"/>
        <end position="158"/>
    </location>
</feature>